<dbReference type="AlphaFoldDB" id="C9L908"/>
<gene>
    <name evidence="1" type="ORF">BLAHAN_05888</name>
</gene>
<name>C9L908_BLAHA</name>
<comment type="caution">
    <text evidence="1">The sequence shown here is derived from an EMBL/GenBank/DDBJ whole genome shotgun (WGS) entry which is preliminary data.</text>
</comment>
<dbReference type="EMBL" id="ABYU02000022">
    <property type="protein sequence ID" value="EEX21408.1"/>
    <property type="molecule type" value="Genomic_DNA"/>
</dbReference>
<dbReference type="Proteomes" id="UP000003755">
    <property type="component" value="Unassembled WGS sequence"/>
</dbReference>
<evidence type="ECO:0000313" key="1">
    <source>
        <dbReference type="EMBL" id="EEX21408.1"/>
    </source>
</evidence>
<sequence>MFKWLIKHQSGKRMYLENCIYKTSKNTLNVEIETKRGVAKATK</sequence>
<keyword evidence="2" id="KW-1185">Reference proteome</keyword>
<protein>
    <submittedName>
        <fullName evidence="1">Uncharacterized protein</fullName>
    </submittedName>
</protein>
<organism evidence="1 2">
    <name type="scientific">Blautia hansenii DSM 20583</name>
    <dbReference type="NCBI Taxonomy" id="537007"/>
    <lineage>
        <taxon>Bacteria</taxon>
        <taxon>Bacillati</taxon>
        <taxon>Bacillota</taxon>
        <taxon>Clostridia</taxon>
        <taxon>Lachnospirales</taxon>
        <taxon>Lachnospiraceae</taxon>
        <taxon>Blautia</taxon>
    </lineage>
</organism>
<evidence type="ECO:0000313" key="2">
    <source>
        <dbReference type="Proteomes" id="UP000003755"/>
    </source>
</evidence>
<proteinExistence type="predicted"/>
<accession>C9L908</accession>
<dbReference type="HOGENOM" id="CLU_3266440_0_0_9"/>
<reference evidence="1" key="1">
    <citation type="submission" date="2009-09" db="EMBL/GenBank/DDBJ databases">
        <authorList>
            <person name="Weinstock G."/>
            <person name="Sodergren E."/>
            <person name="Clifton S."/>
            <person name="Fulton L."/>
            <person name="Fulton B."/>
            <person name="Courtney L."/>
            <person name="Fronick C."/>
            <person name="Harrison M."/>
            <person name="Strong C."/>
            <person name="Farmer C."/>
            <person name="Delahaunty K."/>
            <person name="Markovic C."/>
            <person name="Hall O."/>
            <person name="Minx P."/>
            <person name="Tomlinson C."/>
            <person name="Mitreva M."/>
            <person name="Nelson J."/>
            <person name="Hou S."/>
            <person name="Wollam A."/>
            <person name="Pepin K.H."/>
            <person name="Johnson M."/>
            <person name="Bhonagiri V."/>
            <person name="Nash W.E."/>
            <person name="Warren W."/>
            <person name="Chinwalla A."/>
            <person name="Mardis E.R."/>
            <person name="Wilson R.K."/>
        </authorList>
    </citation>
    <scope>NUCLEOTIDE SEQUENCE [LARGE SCALE GENOMIC DNA]</scope>
    <source>
        <strain evidence="1">DSM 20583</strain>
    </source>
</reference>